<dbReference type="OrthoDB" id="7825074at2"/>
<evidence type="ECO:0000259" key="2">
    <source>
        <dbReference type="SMART" id="SM00382"/>
    </source>
</evidence>
<dbReference type="InterPro" id="IPR027417">
    <property type="entry name" value="P-loop_NTPase"/>
</dbReference>
<feature type="region of interest" description="Disordered" evidence="1">
    <location>
        <begin position="268"/>
        <end position="369"/>
    </location>
</feature>
<dbReference type="Proteomes" id="UP000192330">
    <property type="component" value="Unassembled WGS sequence"/>
</dbReference>
<dbReference type="STRING" id="1387277.SAMN06295998_1111"/>
<feature type="region of interest" description="Disordered" evidence="1">
    <location>
        <begin position="479"/>
        <end position="572"/>
    </location>
</feature>
<name>A0A1W2D655_9RHOB</name>
<keyword evidence="4" id="KW-1185">Reference proteome</keyword>
<dbReference type="Gene3D" id="3.40.50.300">
    <property type="entry name" value="P-loop containing nucleotide triphosphate hydrolases"/>
    <property type="match status" value="1"/>
</dbReference>
<dbReference type="GO" id="GO:0016887">
    <property type="term" value="F:ATP hydrolysis activity"/>
    <property type="evidence" value="ECO:0007669"/>
    <property type="project" value="InterPro"/>
</dbReference>
<reference evidence="3 4" key="1">
    <citation type="submission" date="2017-04" db="EMBL/GenBank/DDBJ databases">
        <authorList>
            <person name="Afonso C.L."/>
            <person name="Miller P.J."/>
            <person name="Scott M.A."/>
            <person name="Spackman E."/>
            <person name="Goraichik I."/>
            <person name="Dimitrov K.M."/>
            <person name="Suarez D.L."/>
            <person name="Swayne D.E."/>
        </authorList>
    </citation>
    <scope>NUCLEOTIDE SEQUENCE [LARGE SCALE GENOMIC DNA]</scope>
    <source>
        <strain evidence="3 4">CGMCC 1.12644</strain>
    </source>
</reference>
<dbReference type="RefSeq" id="WP_084353491.1">
    <property type="nucleotide sequence ID" value="NZ_FWYD01000011.1"/>
</dbReference>
<dbReference type="InterPro" id="IPR052026">
    <property type="entry name" value="ExeA_AAA_ATPase_DNA-bind"/>
</dbReference>
<dbReference type="InterPro" id="IPR049945">
    <property type="entry name" value="AAA_22"/>
</dbReference>
<feature type="domain" description="AAA+ ATPase" evidence="2">
    <location>
        <begin position="42"/>
        <end position="194"/>
    </location>
</feature>
<evidence type="ECO:0000313" key="4">
    <source>
        <dbReference type="Proteomes" id="UP000192330"/>
    </source>
</evidence>
<dbReference type="PANTHER" id="PTHR35894">
    <property type="entry name" value="GENERAL SECRETION PATHWAY PROTEIN A-RELATED"/>
    <property type="match status" value="1"/>
</dbReference>
<dbReference type="AlphaFoldDB" id="A0A1W2D655"/>
<accession>A0A1W2D655</accession>
<organism evidence="3 4">
    <name type="scientific">Primorskyibacter flagellatus</name>
    <dbReference type="NCBI Taxonomy" id="1387277"/>
    <lineage>
        <taxon>Bacteria</taxon>
        <taxon>Pseudomonadati</taxon>
        <taxon>Pseudomonadota</taxon>
        <taxon>Alphaproteobacteria</taxon>
        <taxon>Rhodobacterales</taxon>
        <taxon>Roseobacteraceae</taxon>
        <taxon>Primorskyibacter</taxon>
    </lineage>
</organism>
<dbReference type="InterPro" id="IPR003593">
    <property type="entry name" value="AAA+_ATPase"/>
</dbReference>
<dbReference type="EMBL" id="FWYD01000011">
    <property type="protein sequence ID" value="SMC92706.1"/>
    <property type="molecule type" value="Genomic_DNA"/>
</dbReference>
<dbReference type="Pfam" id="PF13401">
    <property type="entry name" value="AAA_22"/>
    <property type="match status" value="1"/>
</dbReference>
<dbReference type="PANTHER" id="PTHR35894:SF1">
    <property type="entry name" value="PHOSPHORIBULOKINASE _ URIDINE KINASE FAMILY"/>
    <property type="match status" value="1"/>
</dbReference>
<sequence length="743" mass="79852">MYIDSFNLQSRPFAIVPDPDFLVWTTQHKTVYRKLVRNVLTGANMTLFTGEVGCGKSTILQALMKATEIEKGRRVILISSRLNSAREVPQQILLSLGKPFADRSTEELAAFAIAEMARTAAEQMPPLLIIDEAQTLADDAALLLAHIAWDEPRADLRCSIILAGQPELRKLVARASMKPLADMIDDRIQVQQLPEDEIAAYVEGRLALAGYAGNRLFEGDALDEIYAYSRGTPRLINKLCDLALFCAAKQGRRTIDAAFIREVQEEWSPPGGARITSDHSHPSRDIKPLSSPPSSIARDGSKVAPRQPAALPKLPKKIAATAPGTSERPSESTSPSDPKTPHGQVVEISPAPEAEKLSENSDPSPLPRRRKTRLVLGGLAAAACAVPFVLVLNLINDPIQEPPTGSIQQAGDATRLPVPTTTKEPISAPAQTAIAPAPDTGTQPAAQELKILKQAIAAAKAEQQALEAELARQLQNLEATPSATVSHDVQREDVTNRTAQTPDKVPGKDALQSRPDAGGADTPDPASDLAAVFEPKRPPIGRVDATQAVSRSTIQPLGPDGLSKTEPPKPARLEPVRLTTNDEERLRYFRAGLDSASPRDSAINYTRAALRGHPRAAEYLGQLFDTGDGVALASEIAQRWYAVADDADTVFQTEIAPGSIAAGQQSVRPLTVFVTDGTAEFIWEGNADLFSVELADQDKTLIGLAASPLTALSVKLPEQAAFWRVTTGSGASFDWQAIPFQND</sequence>
<dbReference type="SMART" id="SM00382">
    <property type="entry name" value="AAA"/>
    <property type="match status" value="1"/>
</dbReference>
<feature type="compositionally biased region" description="Basic and acidic residues" evidence="1">
    <location>
        <begin position="276"/>
        <end position="287"/>
    </location>
</feature>
<feature type="compositionally biased region" description="Low complexity" evidence="1">
    <location>
        <begin position="304"/>
        <end position="336"/>
    </location>
</feature>
<evidence type="ECO:0000313" key="3">
    <source>
        <dbReference type="EMBL" id="SMC92706.1"/>
    </source>
</evidence>
<dbReference type="CDD" id="cd00009">
    <property type="entry name" value="AAA"/>
    <property type="match status" value="1"/>
</dbReference>
<proteinExistence type="predicted"/>
<evidence type="ECO:0000256" key="1">
    <source>
        <dbReference type="SAM" id="MobiDB-lite"/>
    </source>
</evidence>
<dbReference type="SUPFAM" id="SSF52540">
    <property type="entry name" value="P-loop containing nucleoside triphosphate hydrolases"/>
    <property type="match status" value="1"/>
</dbReference>
<gene>
    <name evidence="3" type="ORF">SAMN06295998_1111</name>
</gene>
<protein>
    <submittedName>
        <fullName evidence="3">Type II secretory pathway, component ExeA (Predicted ATPase)</fullName>
    </submittedName>
</protein>